<evidence type="ECO:0000313" key="1">
    <source>
        <dbReference type="Proteomes" id="UP000887576"/>
    </source>
</evidence>
<reference evidence="2" key="1">
    <citation type="submission" date="2022-11" db="UniProtKB">
        <authorList>
            <consortium name="WormBaseParasite"/>
        </authorList>
    </citation>
    <scope>IDENTIFICATION</scope>
</reference>
<accession>A0AC34Q9C3</accession>
<name>A0AC34Q9C3_9BILA</name>
<proteinExistence type="predicted"/>
<dbReference type="Proteomes" id="UP000887576">
    <property type="component" value="Unplaced"/>
</dbReference>
<dbReference type="WBParaSite" id="JU765_v2.g14147.t1">
    <property type="protein sequence ID" value="JU765_v2.g14147.t1"/>
    <property type="gene ID" value="JU765_v2.g14147"/>
</dbReference>
<protein>
    <submittedName>
        <fullName evidence="2">Uncharacterized protein</fullName>
    </submittedName>
</protein>
<organism evidence="1 2">
    <name type="scientific">Panagrolaimus sp. JU765</name>
    <dbReference type="NCBI Taxonomy" id="591449"/>
    <lineage>
        <taxon>Eukaryota</taxon>
        <taxon>Metazoa</taxon>
        <taxon>Ecdysozoa</taxon>
        <taxon>Nematoda</taxon>
        <taxon>Chromadorea</taxon>
        <taxon>Rhabditida</taxon>
        <taxon>Tylenchina</taxon>
        <taxon>Panagrolaimomorpha</taxon>
        <taxon>Panagrolaimoidea</taxon>
        <taxon>Panagrolaimidae</taxon>
        <taxon>Panagrolaimus</taxon>
    </lineage>
</organism>
<evidence type="ECO:0000313" key="2">
    <source>
        <dbReference type="WBParaSite" id="JU765_v2.g14147.t1"/>
    </source>
</evidence>
<sequence length="129" mass="14010">MAPNVHEFPGSDSNLVYSFYNDVPIGGFANADCIENQFVDAVVLSFDPYGDIPLLPISYAYTASIGGFANASTAAGFVTCYSQETMTSPSSKPKQFSCFSFVKLIVQLITLQVCSLILFCVKKLFGPRH</sequence>